<dbReference type="EMBL" id="MASW01000006">
    <property type="protein sequence ID" value="PXY21431.1"/>
    <property type="molecule type" value="Genomic_DNA"/>
</dbReference>
<feature type="transmembrane region" description="Helical" evidence="1">
    <location>
        <begin position="73"/>
        <end position="90"/>
    </location>
</feature>
<comment type="caution">
    <text evidence="2">The sequence shown here is derived from an EMBL/GenBank/DDBJ whole genome shotgun (WGS) entry which is preliminary data.</text>
</comment>
<sequence>MQLSLRRDMRDTFVVVGVYQRWKQLSVVVPRCRRCRVGHRIEQSVFWVLVGSAVLLGLMLLAGALAWAKLWELALVVLWVVAWLLLWWGVRQHWFRWPFLAPKPERHAREHPGVQELVADGWQHFPARP</sequence>
<reference evidence="2 3" key="1">
    <citation type="submission" date="2016-07" db="EMBL/GenBank/DDBJ databases">
        <title>Draft genome sequence of Prauserella muralis DSM 45305, isolated from a mould-covered wall in an indoor environment.</title>
        <authorList>
            <person name="Ruckert C."/>
            <person name="Albersmeier A."/>
            <person name="Jiang C.-L."/>
            <person name="Jiang Y."/>
            <person name="Kalinowski J."/>
            <person name="Schneider O."/>
            <person name="Winkler A."/>
            <person name="Zotchev S.B."/>
        </authorList>
    </citation>
    <scope>NUCLEOTIDE SEQUENCE [LARGE SCALE GENOMIC DNA]</scope>
    <source>
        <strain evidence="2 3">DSM 45305</strain>
    </source>
</reference>
<evidence type="ECO:0000313" key="2">
    <source>
        <dbReference type="EMBL" id="PXY21431.1"/>
    </source>
</evidence>
<name>A0A2V4AMB8_9PSEU</name>
<keyword evidence="1" id="KW-1133">Transmembrane helix</keyword>
<keyword evidence="1" id="KW-0812">Transmembrane</keyword>
<dbReference type="Proteomes" id="UP000249915">
    <property type="component" value="Unassembled WGS sequence"/>
</dbReference>
<proteinExistence type="predicted"/>
<protein>
    <submittedName>
        <fullName evidence="2">Uncharacterized protein</fullName>
    </submittedName>
</protein>
<keyword evidence="3" id="KW-1185">Reference proteome</keyword>
<accession>A0A2V4AMB8</accession>
<keyword evidence="1" id="KW-0472">Membrane</keyword>
<gene>
    <name evidence="2" type="ORF">BAY60_26455</name>
</gene>
<evidence type="ECO:0000313" key="3">
    <source>
        <dbReference type="Proteomes" id="UP000249915"/>
    </source>
</evidence>
<evidence type="ECO:0000256" key="1">
    <source>
        <dbReference type="SAM" id="Phobius"/>
    </source>
</evidence>
<organism evidence="2 3">
    <name type="scientific">Prauserella muralis</name>
    <dbReference type="NCBI Taxonomy" id="588067"/>
    <lineage>
        <taxon>Bacteria</taxon>
        <taxon>Bacillati</taxon>
        <taxon>Actinomycetota</taxon>
        <taxon>Actinomycetes</taxon>
        <taxon>Pseudonocardiales</taxon>
        <taxon>Pseudonocardiaceae</taxon>
        <taxon>Prauserella</taxon>
    </lineage>
</organism>
<dbReference type="AlphaFoldDB" id="A0A2V4AMB8"/>
<feature type="transmembrane region" description="Helical" evidence="1">
    <location>
        <begin position="44"/>
        <end position="67"/>
    </location>
</feature>